<accession>A0A4R3UWK1</accession>
<organism evidence="1 2">
    <name type="scientific">Roseateles saccharophilus</name>
    <name type="common">Pseudomonas saccharophila</name>
    <dbReference type="NCBI Taxonomy" id="304"/>
    <lineage>
        <taxon>Bacteria</taxon>
        <taxon>Pseudomonadati</taxon>
        <taxon>Pseudomonadota</taxon>
        <taxon>Betaproteobacteria</taxon>
        <taxon>Burkholderiales</taxon>
        <taxon>Sphaerotilaceae</taxon>
        <taxon>Roseateles</taxon>
    </lineage>
</organism>
<protein>
    <recommendedName>
        <fullName evidence="3">SpoIIAA-like protein</fullName>
    </recommendedName>
</protein>
<reference evidence="1 2" key="1">
    <citation type="submission" date="2019-03" db="EMBL/GenBank/DDBJ databases">
        <title>Genomic Encyclopedia of Type Strains, Phase IV (KMG-IV): sequencing the most valuable type-strain genomes for metagenomic binning, comparative biology and taxonomic classification.</title>
        <authorList>
            <person name="Goeker M."/>
        </authorList>
    </citation>
    <scope>NUCLEOTIDE SEQUENCE [LARGE SCALE GENOMIC DNA]</scope>
    <source>
        <strain evidence="1 2">DSM 654</strain>
    </source>
</reference>
<dbReference type="EMBL" id="SMBU01000015">
    <property type="protein sequence ID" value="TCU95381.1"/>
    <property type="molecule type" value="Genomic_DNA"/>
</dbReference>
<dbReference type="Proteomes" id="UP000295110">
    <property type="component" value="Unassembled WGS sequence"/>
</dbReference>
<evidence type="ECO:0008006" key="3">
    <source>
        <dbReference type="Google" id="ProtNLM"/>
    </source>
</evidence>
<comment type="caution">
    <text evidence="1">The sequence shown here is derived from an EMBL/GenBank/DDBJ whole genome shotgun (WGS) entry which is preliminary data.</text>
</comment>
<keyword evidence="2" id="KW-1185">Reference proteome</keyword>
<sequence length="130" mass="15141">MPYEIRWEAAGVFRRFFGDLKVADRRASLLEICRDPRFDELRYAITDYSDVQAYESTPAGTEEIAAMHVGPLLTNPRLIIAAVTDRAEILADIRYFKDRGFTRVPYRVFATLDQARRWTERHPRIYGRAA</sequence>
<dbReference type="AlphaFoldDB" id="A0A4R3UWK1"/>
<name>A0A4R3UWK1_ROSSA</name>
<evidence type="ECO:0000313" key="2">
    <source>
        <dbReference type="Proteomes" id="UP000295110"/>
    </source>
</evidence>
<gene>
    <name evidence="1" type="ORF">EV671_101573</name>
</gene>
<proteinExistence type="predicted"/>
<dbReference type="RefSeq" id="WP_165917570.1">
    <property type="nucleotide sequence ID" value="NZ_CBCSGL010000018.1"/>
</dbReference>
<evidence type="ECO:0000313" key="1">
    <source>
        <dbReference type="EMBL" id="TCU95381.1"/>
    </source>
</evidence>